<sequence length="260" mass="29503">MMQMKEYKEVPQDAPQDDTVVRQPQSTGGVPANGADNWMSIPVGMPNCPQGLEYLTALDQLLVSQKIEKLELLTGFESKNRFKVKNSLGQNVYYAYEESDCCTRNLLGRSRPFEMKILDNFQNEVLHLRRPFRCEILCCFPSCMNAVEVSAPPGQVIGTVEQVCTFLRPKFNIRNSFGDIVLRIEGPLCPCKCFSDTNFKVLSANNEEIGKISKQWSGLGRELFTDADYFSVSFPLNLDVRMKALMFAALFLIDVVYYEQ</sequence>
<feature type="compositionally biased region" description="Basic and acidic residues" evidence="3">
    <location>
        <begin position="1"/>
        <end position="11"/>
    </location>
</feature>
<dbReference type="PANTHER" id="PTHR23248">
    <property type="entry name" value="PHOSPHOLIPID SCRAMBLASE-RELATED"/>
    <property type="match status" value="1"/>
</dbReference>
<comment type="function">
    <text evidence="2">May mediate accelerated ATP-independent bidirectional transbilayer migration of phospholipids upon binding calcium ions that results in a loss of phospholipid asymmetry in the plasma membrane.</text>
</comment>
<dbReference type="EMBL" id="CH902618">
    <property type="protein sequence ID" value="EDV39851.1"/>
    <property type="molecule type" value="Genomic_DNA"/>
</dbReference>
<dbReference type="InterPro" id="IPR005552">
    <property type="entry name" value="Scramblase"/>
</dbReference>
<reference evidence="4 5" key="1">
    <citation type="journal article" date="2007" name="Nature">
        <title>Evolution of genes and genomes on the Drosophila phylogeny.</title>
        <authorList>
            <consortium name="Drosophila 12 Genomes Consortium"/>
            <person name="Clark A.G."/>
            <person name="Eisen M.B."/>
            <person name="Smith D.R."/>
            <person name="Bergman C.M."/>
            <person name="Oliver B."/>
            <person name="Markow T.A."/>
            <person name="Kaufman T.C."/>
            <person name="Kellis M."/>
            <person name="Gelbart W."/>
            <person name="Iyer V.N."/>
            <person name="Pollard D.A."/>
            <person name="Sackton T.B."/>
            <person name="Larracuente A.M."/>
            <person name="Singh N.D."/>
            <person name="Abad J.P."/>
            <person name="Abt D.N."/>
            <person name="Adryan B."/>
            <person name="Aguade M."/>
            <person name="Akashi H."/>
            <person name="Anderson W.W."/>
            <person name="Aquadro C.F."/>
            <person name="Ardell D.H."/>
            <person name="Arguello R."/>
            <person name="Artieri C.G."/>
            <person name="Barbash D.A."/>
            <person name="Barker D."/>
            <person name="Barsanti P."/>
            <person name="Batterham P."/>
            <person name="Batzoglou S."/>
            <person name="Begun D."/>
            <person name="Bhutkar A."/>
            <person name="Blanco E."/>
            <person name="Bosak S.A."/>
            <person name="Bradley R.K."/>
            <person name="Brand A.D."/>
            <person name="Brent M.R."/>
            <person name="Brooks A.N."/>
            <person name="Brown R.H."/>
            <person name="Butlin R.K."/>
            <person name="Caggese C."/>
            <person name="Calvi B.R."/>
            <person name="Bernardo de Carvalho A."/>
            <person name="Caspi A."/>
            <person name="Castrezana S."/>
            <person name="Celniker S.E."/>
            <person name="Chang J.L."/>
            <person name="Chapple C."/>
            <person name="Chatterji S."/>
            <person name="Chinwalla A."/>
            <person name="Civetta A."/>
            <person name="Clifton S.W."/>
            <person name="Comeron J.M."/>
            <person name="Costello J.C."/>
            <person name="Coyne J.A."/>
            <person name="Daub J."/>
            <person name="David R.G."/>
            <person name="Delcher A.L."/>
            <person name="Delehaunty K."/>
            <person name="Do C.B."/>
            <person name="Ebling H."/>
            <person name="Edwards K."/>
            <person name="Eickbush T."/>
            <person name="Evans J.D."/>
            <person name="Filipski A."/>
            <person name="Findeiss S."/>
            <person name="Freyhult E."/>
            <person name="Fulton L."/>
            <person name="Fulton R."/>
            <person name="Garcia A.C."/>
            <person name="Gardiner A."/>
            <person name="Garfield D.A."/>
            <person name="Garvin B.E."/>
            <person name="Gibson G."/>
            <person name="Gilbert D."/>
            <person name="Gnerre S."/>
            <person name="Godfrey J."/>
            <person name="Good R."/>
            <person name="Gotea V."/>
            <person name="Gravely B."/>
            <person name="Greenberg A.J."/>
            <person name="Griffiths-Jones S."/>
            <person name="Gross S."/>
            <person name="Guigo R."/>
            <person name="Gustafson E.A."/>
            <person name="Haerty W."/>
            <person name="Hahn M.W."/>
            <person name="Halligan D.L."/>
            <person name="Halpern A.L."/>
            <person name="Halter G.M."/>
            <person name="Han M.V."/>
            <person name="Heger A."/>
            <person name="Hillier L."/>
            <person name="Hinrichs A.S."/>
            <person name="Holmes I."/>
            <person name="Hoskins R.A."/>
            <person name="Hubisz M.J."/>
            <person name="Hultmark D."/>
            <person name="Huntley M.A."/>
            <person name="Jaffe D.B."/>
            <person name="Jagadeeshan S."/>
            <person name="Jeck W.R."/>
            <person name="Johnson J."/>
            <person name="Jones C.D."/>
            <person name="Jordan W.C."/>
            <person name="Karpen G.H."/>
            <person name="Kataoka E."/>
            <person name="Keightley P.D."/>
            <person name="Kheradpour P."/>
            <person name="Kirkness E.F."/>
            <person name="Koerich L.B."/>
            <person name="Kristiansen K."/>
            <person name="Kudrna D."/>
            <person name="Kulathinal R.J."/>
            <person name="Kumar S."/>
            <person name="Kwok R."/>
            <person name="Lander E."/>
            <person name="Langley C.H."/>
            <person name="Lapoint R."/>
            <person name="Lazzaro B.P."/>
            <person name="Lee S.J."/>
            <person name="Levesque L."/>
            <person name="Li R."/>
            <person name="Lin C.F."/>
            <person name="Lin M.F."/>
            <person name="Lindblad-Toh K."/>
            <person name="Llopart A."/>
            <person name="Long M."/>
            <person name="Low L."/>
            <person name="Lozovsky E."/>
            <person name="Lu J."/>
            <person name="Luo M."/>
            <person name="Machado C.A."/>
            <person name="Makalowski W."/>
            <person name="Marzo M."/>
            <person name="Matsuda M."/>
            <person name="Matzkin L."/>
            <person name="McAllister B."/>
            <person name="McBride C.S."/>
            <person name="McKernan B."/>
            <person name="McKernan K."/>
            <person name="Mendez-Lago M."/>
            <person name="Minx P."/>
            <person name="Mollenhauer M.U."/>
            <person name="Montooth K."/>
            <person name="Mount S.M."/>
            <person name="Mu X."/>
            <person name="Myers E."/>
            <person name="Negre B."/>
            <person name="Newfeld S."/>
            <person name="Nielsen R."/>
            <person name="Noor M.A."/>
            <person name="O'Grady P."/>
            <person name="Pachter L."/>
            <person name="Papaceit M."/>
            <person name="Parisi M.J."/>
            <person name="Parisi M."/>
            <person name="Parts L."/>
            <person name="Pedersen J.S."/>
            <person name="Pesole G."/>
            <person name="Phillippy A.M."/>
            <person name="Ponting C.P."/>
            <person name="Pop M."/>
            <person name="Porcelli D."/>
            <person name="Powell J.R."/>
            <person name="Prohaska S."/>
            <person name="Pruitt K."/>
            <person name="Puig M."/>
            <person name="Quesneville H."/>
            <person name="Ram K.R."/>
            <person name="Rand D."/>
            <person name="Rasmussen M.D."/>
            <person name="Reed L.K."/>
            <person name="Reenan R."/>
            <person name="Reily A."/>
            <person name="Remington K.A."/>
            <person name="Rieger T.T."/>
            <person name="Ritchie M.G."/>
            <person name="Robin C."/>
            <person name="Rogers Y.H."/>
            <person name="Rohde C."/>
            <person name="Rozas J."/>
            <person name="Rubenfield M.J."/>
            <person name="Ruiz A."/>
            <person name="Russo S."/>
            <person name="Salzberg S.L."/>
            <person name="Sanchez-Gracia A."/>
            <person name="Saranga D.J."/>
            <person name="Sato H."/>
            <person name="Schaeffer S.W."/>
            <person name="Schatz M.C."/>
            <person name="Schlenke T."/>
            <person name="Schwartz R."/>
            <person name="Segarra C."/>
            <person name="Singh R.S."/>
            <person name="Sirot L."/>
            <person name="Sirota M."/>
            <person name="Sisneros N.B."/>
            <person name="Smith C.D."/>
            <person name="Smith T.F."/>
            <person name="Spieth J."/>
            <person name="Stage D.E."/>
            <person name="Stark A."/>
            <person name="Stephan W."/>
            <person name="Strausberg R.L."/>
            <person name="Strempel S."/>
            <person name="Sturgill D."/>
            <person name="Sutton G."/>
            <person name="Sutton G.G."/>
            <person name="Tao W."/>
            <person name="Teichmann S."/>
            <person name="Tobari Y.N."/>
            <person name="Tomimura Y."/>
            <person name="Tsolas J.M."/>
            <person name="Valente V.L."/>
            <person name="Venter E."/>
            <person name="Venter J.C."/>
            <person name="Vicario S."/>
            <person name="Vieira F.G."/>
            <person name="Vilella A.J."/>
            <person name="Villasante A."/>
            <person name="Walenz B."/>
            <person name="Wang J."/>
            <person name="Wasserman M."/>
            <person name="Watts T."/>
            <person name="Wilson D."/>
            <person name="Wilson R.K."/>
            <person name="Wing R.A."/>
            <person name="Wolfner M.F."/>
            <person name="Wong A."/>
            <person name="Wong G.K."/>
            <person name="Wu C.I."/>
            <person name="Wu G."/>
            <person name="Yamamoto D."/>
            <person name="Yang H.P."/>
            <person name="Yang S.P."/>
            <person name="Yorke J.A."/>
            <person name="Yoshida K."/>
            <person name="Zdobnov E."/>
            <person name="Zhang P."/>
            <person name="Zhang Y."/>
            <person name="Zimin A.V."/>
            <person name="Baldwin J."/>
            <person name="Abdouelleil A."/>
            <person name="Abdulkadir J."/>
            <person name="Abebe A."/>
            <person name="Abera B."/>
            <person name="Abreu J."/>
            <person name="Acer S.C."/>
            <person name="Aftuck L."/>
            <person name="Alexander A."/>
            <person name="An P."/>
            <person name="Anderson E."/>
            <person name="Anderson S."/>
            <person name="Arachi H."/>
            <person name="Azer M."/>
            <person name="Bachantsang P."/>
            <person name="Barry A."/>
            <person name="Bayul T."/>
            <person name="Berlin A."/>
            <person name="Bessette D."/>
            <person name="Bloom T."/>
            <person name="Blye J."/>
            <person name="Boguslavskiy L."/>
            <person name="Bonnet C."/>
            <person name="Boukhgalter B."/>
            <person name="Bourzgui I."/>
            <person name="Brown A."/>
            <person name="Cahill P."/>
            <person name="Channer S."/>
            <person name="Cheshatsang Y."/>
            <person name="Chuda L."/>
            <person name="Citroen M."/>
            <person name="Collymore A."/>
            <person name="Cooke P."/>
            <person name="Costello M."/>
            <person name="D'Aco K."/>
            <person name="Daza R."/>
            <person name="De Haan G."/>
            <person name="DeGray S."/>
            <person name="DeMaso C."/>
            <person name="Dhargay N."/>
            <person name="Dooley K."/>
            <person name="Dooley E."/>
            <person name="Doricent M."/>
            <person name="Dorje P."/>
            <person name="Dorjee K."/>
            <person name="Dupes A."/>
            <person name="Elong R."/>
            <person name="Falk J."/>
            <person name="Farina A."/>
            <person name="Faro S."/>
            <person name="Ferguson D."/>
            <person name="Fisher S."/>
            <person name="Foley C.D."/>
            <person name="Franke A."/>
            <person name="Friedrich D."/>
            <person name="Gadbois L."/>
            <person name="Gearin G."/>
            <person name="Gearin C.R."/>
            <person name="Giannoukos G."/>
            <person name="Goode T."/>
            <person name="Graham J."/>
            <person name="Grandbois E."/>
            <person name="Grewal S."/>
            <person name="Gyaltsen K."/>
            <person name="Hafez N."/>
            <person name="Hagos B."/>
            <person name="Hall J."/>
            <person name="Henson C."/>
            <person name="Hollinger A."/>
            <person name="Honan T."/>
            <person name="Huard M.D."/>
            <person name="Hughes L."/>
            <person name="Hurhula B."/>
            <person name="Husby M.E."/>
            <person name="Kamat A."/>
            <person name="Kanga B."/>
            <person name="Kashin S."/>
            <person name="Khazanovich D."/>
            <person name="Kisner P."/>
            <person name="Lance K."/>
            <person name="Lara M."/>
            <person name="Lee W."/>
            <person name="Lennon N."/>
            <person name="Letendre F."/>
            <person name="LeVine R."/>
            <person name="Lipovsky A."/>
            <person name="Liu X."/>
            <person name="Liu J."/>
            <person name="Liu S."/>
            <person name="Lokyitsang T."/>
            <person name="Lokyitsang Y."/>
            <person name="Lubonja R."/>
            <person name="Lui A."/>
            <person name="MacDonald P."/>
            <person name="Magnisalis V."/>
            <person name="Maru K."/>
            <person name="Matthews C."/>
            <person name="McCusker W."/>
            <person name="McDonough S."/>
            <person name="Mehta T."/>
            <person name="Meldrim J."/>
            <person name="Meneus L."/>
            <person name="Mihai O."/>
            <person name="Mihalev A."/>
            <person name="Mihova T."/>
            <person name="Mittelman R."/>
            <person name="Mlenga V."/>
            <person name="Montmayeur A."/>
            <person name="Mulrain L."/>
            <person name="Navidi A."/>
            <person name="Naylor J."/>
            <person name="Negash T."/>
            <person name="Nguyen T."/>
            <person name="Nguyen N."/>
            <person name="Nicol R."/>
            <person name="Norbu C."/>
            <person name="Norbu N."/>
            <person name="Novod N."/>
            <person name="O'Neill B."/>
            <person name="Osman S."/>
            <person name="Markiewicz E."/>
            <person name="Oyono O.L."/>
            <person name="Patti C."/>
            <person name="Phunkhang P."/>
            <person name="Pierre F."/>
            <person name="Priest M."/>
            <person name="Raghuraman S."/>
            <person name="Rege F."/>
            <person name="Reyes R."/>
            <person name="Rise C."/>
            <person name="Rogov P."/>
            <person name="Ross K."/>
            <person name="Ryan E."/>
            <person name="Settipalli S."/>
            <person name="Shea T."/>
            <person name="Sherpa N."/>
            <person name="Shi L."/>
            <person name="Shih D."/>
            <person name="Sparrow T."/>
            <person name="Spaulding J."/>
            <person name="Stalker J."/>
            <person name="Stange-Thomann N."/>
            <person name="Stavropoulos S."/>
            <person name="Stone C."/>
            <person name="Strader C."/>
            <person name="Tesfaye S."/>
            <person name="Thomson T."/>
            <person name="Thoulutsang Y."/>
            <person name="Thoulutsang D."/>
            <person name="Topham K."/>
            <person name="Topping I."/>
            <person name="Tsamla T."/>
            <person name="Vassiliev H."/>
            <person name="Vo A."/>
            <person name="Wangchuk T."/>
            <person name="Wangdi T."/>
            <person name="Weiand M."/>
            <person name="Wilkinson J."/>
            <person name="Wilson A."/>
            <person name="Yadav S."/>
            <person name="Young G."/>
            <person name="Yu Q."/>
            <person name="Zembek L."/>
            <person name="Zhong D."/>
            <person name="Zimmer A."/>
            <person name="Zwirko Z."/>
            <person name="Jaffe D.B."/>
            <person name="Alvarez P."/>
            <person name="Brockman W."/>
            <person name="Butler J."/>
            <person name="Chin C."/>
            <person name="Gnerre S."/>
            <person name="Grabherr M."/>
            <person name="Kleber M."/>
            <person name="Mauceli E."/>
            <person name="MacCallum I."/>
        </authorList>
    </citation>
    <scope>NUCLEOTIDE SEQUENCE [LARGE SCALE GENOMIC DNA]</scope>
    <source>
        <strain evidence="5">Tucson 14024-0371.13</strain>
    </source>
</reference>
<dbReference type="KEGG" id="dan:6493102"/>
<dbReference type="GO" id="GO:0017128">
    <property type="term" value="F:phospholipid scramblase activity"/>
    <property type="evidence" value="ECO:0007669"/>
    <property type="project" value="InterPro"/>
</dbReference>
<dbReference type="GO" id="GO:0050804">
    <property type="term" value="P:modulation of chemical synaptic transmission"/>
    <property type="evidence" value="ECO:0007669"/>
    <property type="project" value="EnsemblMetazoa"/>
</dbReference>
<dbReference type="OMA" id="LWKQTSH"/>
<feature type="region of interest" description="Disordered" evidence="3">
    <location>
        <begin position="1"/>
        <end position="35"/>
    </location>
</feature>
<keyword evidence="2" id="KW-0564">Palmitate</keyword>
<evidence type="ECO:0000256" key="3">
    <source>
        <dbReference type="SAM" id="MobiDB-lite"/>
    </source>
</evidence>
<accession>B3M7F3</accession>
<name>B3M7F3_DROAN</name>
<dbReference type="InParanoid" id="B3M7F3"/>
<dbReference type="PhylomeDB" id="B3M7F3"/>
<dbReference type="PANTHER" id="PTHR23248:SF9">
    <property type="entry name" value="PHOSPHOLIPID SCRAMBLASE"/>
    <property type="match status" value="1"/>
</dbReference>
<dbReference type="FunCoup" id="B3M7F3">
    <property type="interactions" value="76"/>
</dbReference>
<dbReference type="eggNOG" id="KOG0621">
    <property type="taxonomic scope" value="Eukaryota"/>
</dbReference>
<dbReference type="GO" id="GO:0005886">
    <property type="term" value="C:plasma membrane"/>
    <property type="evidence" value="ECO:0007669"/>
    <property type="project" value="EnsemblMetazoa"/>
</dbReference>
<comment type="similarity">
    <text evidence="1 2">Belongs to the phospholipid scramblase family.</text>
</comment>
<dbReference type="Pfam" id="PF03803">
    <property type="entry name" value="Scramblase"/>
    <property type="match status" value="1"/>
</dbReference>
<protein>
    <recommendedName>
        <fullName evidence="2">Phospholipid scramblase</fullName>
    </recommendedName>
</protein>
<dbReference type="AlphaFoldDB" id="B3M7F3"/>
<dbReference type="GeneID" id="6493102"/>
<organism evidence="4 5">
    <name type="scientific">Drosophila ananassae</name>
    <name type="common">Fruit fly</name>
    <dbReference type="NCBI Taxonomy" id="7217"/>
    <lineage>
        <taxon>Eukaryota</taxon>
        <taxon>Metazoa</taxon>
        <taxon>Ecdysozoa</taxon>
        <taxon>Arthropoda</taxon>
        <taxon>Hexapoda</taxon>
        <taxon>Insecta</taxon>
        <taxon>Pterygota</taxon>
        <taxon>Neoptera</taxon>
        <taxon>Endopterygota</taxon>
        <taxon>Diptera</taxon>
        <taxon>Brachycera</taxon>
        <taxon>Muscomorpha</taxon>
        <taxon>Ephydroidea</taxon>
        <taxon>Drosophilidae</taxon>
        <taxon>Drosophila</taxon>
        <taxon>Sophophora</taxon>
    </lineage>
</organism>
<dbReference type="OrthoDB" id="191150at2759"/>
<evidence type="ECO:0000256" key="1">
    <source>
        <dbReference type="ARBA" id="ARBA00005350"/>
    </source>
</evidence>
<dbReference type="HOGENOM" id="CLU_053024_2_0_1"/>
<keyword evidence="5" id="KW-1185">Reference proteome</keyword>
<gene>
    <name evidence="4" type="primary">Dana\GF10228</name>
    <name evidence="4" type="synonym">dana_GLEANR_10185</name>
    <name evidence="4" type="ORF">GF10228</name>
</gene>
<evidence type="ECO:0000313" key="5">
    <source>
        <dbReference type="Proteomes" id="UP000007801"/>
    </source>
</evidence>
<keyword evidence="2" id="KW-0449">Lipoprotein</keyword>
<dbReference type="Proteomes" id="UP000007801">
    <property type="component" value="Unassembled WGS sequence"/>
</dbReference>
<dbReference type="InterPro" id="IPR025659">
    <property type="entry name" value="Tubby-like_C"/>
</dbReference>
<comment type="cofactor">
    <cofactor evidence="2">
        <name>Ca(2+)</name>
        <dbReference type="ChEBI" id="CHEBI:29108"/>
    </cofactor>
</comment>
<proteinExistence type="inferred from homology"/>
<evidence type="ECO:0000313" key="4">
    <source>
        <dbReference type="EMBL" id="EDV39851.1"/>
    </source>
</evidence>
<dbReference type="STRING" id="7217.B3M7F3"/>
<dbReference type="SUPFAM" id="SSF54518">
    <property type="entry name" value="Tubby C-terminal domain-like"/>
    <property type="match status" value="1"/>
</dbReference>
<keyword evidence="2" id="KW-0106">Calcium</keyword>
<evidence type="ECO:0000256" key="2">
    <source>
        <dbReference type="RuleBase" id="RU363116"/>
    </source>
</evidence>